<dbReference type="InterPro" id="IPR036735">
    <property type="entry name" value="NGN_dom_sf"/>
</dbReference>
<evidence type="ECO:0000259" key="4">
    <source>
        <dbReference type="Pfam" id="PF02357"/>
    </source>
</evidence>
<dbReference type="NCBIfam" id="NF033644">
    <property type="entry name" value="antiterm_UpxY"/>
    <property type="match status" value="1"/>
</dbReference>
<evidence type="ECO:0000256" key="1">
    <source>
        <dbReference type="ARBA" id="ARBA00022814"/>
    </source>
</evidence>
<dbReference type="Proteomes" id="UP000253517">
    <property type="component" value="Unassembled WGS sequence"/>
</dbReference>
<dbReference type="Pfam" id="PF02357">
    <property type="entry name" value="NusG"/>
    <property type="match status" value="1"/>
</dbReference>
<dbReference type="Gene3D" id="3.30.70.940">
    <property type="entry name" value="NusG, N-terminal domain"/>
    <property type="match status" value="1"/>
</dbReference>
<evidence type="ECO:0000256" key="3">
    <source>
        <dbReference type="ARBA" id="ARBA00023163"/>
    </source>
</evidence>
<gene>
    <name evidence="5" type="ORF">DES35_101528</name>
</gene>
<evidence type="ECO:0000313" key="5">
    <source>
        <dbReference type="EMBL" id="RCX05243.1"/>
    </source>
</evidence>
<dbReference type="GO" id="GO:0031564">
    <property type="term" value="P:transcription antitermination"/>
    <property type="evidence" value="ECO:0007669"/>
    <property type="project" value="UniProtKB-KW"/>
</dbReference>
<evidence type="ECO:0000256" key="2">
    <source>
        <dbReference type="ARBA" id="ARBA00023015"/>
    </source>
</evidence>
<accession>A0A369A7X0</accession>
<reference evidence="5 6" key="1">
    <citation type="submission" date="2018-07" db="EMBL/GenBank/DDBJ databases">
        <title>Genomic Encyclopedia of Type Strains, Phase IV (KMG-IV): sequencing the most valuable type-strain genomes for metagenomic binning, comparative biology and taxonomic classification.</title>
        <authorList>
            <person name="Goeker M."/>
        </authorList>
    </citation>
    <scope>NUCLEOTIDE SEQUENCE [LARGE SCALE GENOMIC DNA]</scope>
    <source>
        <strain evidence="5 6">DSM 21410</strain>
    </source>
</reference>
<name>A0A369A7X0_9FLAO</name>
<keyword evidence="1" id="KW-0889">Transcription antitermination</keyword>
<feature type="domain" description="NusG-like N-terminal" evidence="4">
    <location>
        <begin position="24"/>
        <end position="115"/>
    </location>
</feature>
<dbReference type="GO" id="GO:0006354">
    <property type="term" value="P:DNA-templated transcription elongation"/>
    <property type="evidence" value="ECO:0007669"/>
    <property type="project" value="InterPro"/>
</dbReference>
<dbReference type="PANTHER" id="PTHR30265">
    <property type="entry name" value="RHO-INTERACTING TRANSCRIPTION TERMINATION FACTOR NUSG"/>
    <property type="match status" value="1"/>
</dbReference>
<keyword evidence="2" id="KW-0805">Transcription regulation</keyword>
<keyword evidence="3" id="KW-0804">Transcription</keyword>
<evidence type="ECO:0000313" key="6">
    <source>
        <dbReference type="Proteomes" id="UP000253517"/>
    </source>
</evidence>
<organism evidence="5 6">
    <name type="scientific">Schleiferia thermophila</name>
    <dbReference type="NCBI Taxonomy" id="884107"/>
    <lineage>
        <taxon>Bacteria</taxon>
        <taxon>Pseudomonadati</taxon>
        <taxon>Bacteroidota</taxon>
        <taxon>Flavobacteriia</taxon>
        <taxon>Flavobacteriales</taxon>
        <taxon>Schleiferiaceae</taxon>
        <taxon>Schleiferia</taxon>
    </lineage>
</organism>
<comment type="caution">
    <text evidence="5">The sequence shown here is derived from an EMBL/GenBank/DDBJ whole genome shotgun (WGS) entry which is preliminary data.</text>
</comment>
<dbReference type="CDD" id="cd09895">
    <property type="entry name" value="NGN_SP_UpxY"/>
    <property type="match status" value="1"/>
</dbReference>
<dbReference type="AlphaFoldDB" id="A0A369A7X0"/>
<dbReference type="SUPFAM" id="SSF82679">
    <property type="entry name" value="N-utilization substance G protein NusG, N-terminal domain"/>
    <property type="match status" value="1"/>
</dbReference>
<protein>
    <submittedName>
        <fullName evidence="5">Transcription antitermination factor NusG</fullName>
    </submittedName>
</protein>
<dbReference type="InterPro" id="IPR006645">
    <property type="entry name" value="NGN-like_dom"/>
</dbReference>
<keyword evidence="6" id="KW-1185">Reference proteome</keyword>
<proteinExistence type="predicted"/>
<dbReference type="PANTHER" id="PTHR30265:SF4">
    <property type="entry name" value="KOW MOTIF FAMILY PROTEIN, EXPRESSED"/>
    <property type="match status" value="1"/>
</dbReference>
<sequence>MLHFLVKPLLCIQFHPPMAERSKLWMIVYTKPRHEKKVADLLTKKSINNYCPTRRVLRQWSDRKKYVDEVLIRSYVFVKVEESERIHVLQTPGVLNFVYWLRKPAIVREVEMKALMDFLSSAHVSEINVRQLEVGAKARVLSGPLIAQEGEILKIDKNVISIRLYSAGLEFTAILDKDVLEVIEAPSKKQKENKLINRIQ</sequence>
<dbReference type="InterPro" id="IPR043425">
    <property type="entry name" value="NusG-like"/>
</dbReference>
<dbReference type="EMBL" id="QPJS01000001">
    <property type="protein sequence ID" value="RCX05243.1"/>
    <property type="molecule type" value="Genomic_DNA"/>
</dbReference>